<evidence type="ECO:0000256" key="3">
    <source>
        <dbReference type="PIRSR" id="PIRSR004848-1"/>
    </source>
</evidence>
<evidence type="ECO:0000313" key="6">
    <source>
        <dbReference type="EMBL" id="KXB36462.1"/>
    </source>
</evidence>
<dbReference type="RefSeq" id="WP_060936769.1">
    <property type="nucleotide sequence ID" value="NZ_JASOZP010000026.1"/>
</dbReference>
<dbReference type="STRING" id="87541.AWM71_00835"/>
<gene>
    <name evidence="6" type="ORF">HMPREF3187_00830</name>
</gene>
<dbReference type="GO" id="GO:0030170">
    <property type="term" value="F:pyridoxal phosphate binding"/>
    <property type="evidence" value="ECO:0007669"/>
    <property type="project" value="UniProtKB-UniRule"/>
</dbReference>
<dbReference type="PATRIC" id="fig|87541.4.peg.822"/>
<organism evidence="6 7">
    <name type="scientific">Aerococcus christensenii</name>
    <dbReference type="NCBI Taxonomy" id="87541"/>
    <lineage>
        <taxon>Bacteria</taxon>
        <taxon>Bacillati</taxon>
        <taxon>Bacillota</taxon>
        <taxon>Bacilli</taxon>
        <taxon>Lactobacillales</taxon>
        <taxon>Aerococcaceae</taxon>
        <taxon>Aerococcus</taxon>
    </lineage>
</organism>
<dbReference type="PIRSF" id="PIRSF004848">
    <property type="entry name" value="YBL036c_PLPDEIII"/>
    <property type="match status" value="1"/>
</dbReference>
<comment type="function">
    <text evidence="2">Pyridoxal 5'-phosphate (PLP)-binding protein, which is involved in PLP homeostasis.</text>
</comment>
<dbReference type="Pfam" id="PF01168">
    <property type="entry name" value="Ala_racemase_N"/>
    <property type="match status" value="1"/>
</dbReference>
<keyword evidence="1 2" id="KW-0663">Pyridoxal phosphate</keyword>
<dbReference type="PANTHER" id="PTHR10146">
    <property type="entry name" value="PROLINE SYNTHETASE CO-TRANSCRIBED BACTERIAL HOMOLOG PROTEIN"/>
    <property type="match status" value="1"/>
</dbReference>
<accession>A0A133XZX1</accession>
<dbReference type="FunFam" id="3.20.20.10:FF:000018">
    <property type="entry name" value="Pyridoxal phosphate homeostasis protein"/>
    <property type="match status" value="1"/>
</dbReference>
<dbReference type="EMBL" id="LSCQ01000042">
    <property type="protein sequence ID" value="KXB36462.1"/>
    <property type="molecule type" value="Genomic_DNA"/>
</dbReference>
<feature type="modified residue" description="N6-(pyridoxal phosphate)lysine" evidence="2 3">
    <location>
        <position position="34"/>
    </location>
</feature>
<name>A0A133XZX1_9LACT</name>
<dbReference type="SUPFAM" id="SSF51419">
    <property type="entry name" value="PLP-binding barrel"/>
    <property type="match status" value="1"/>
</dbReference>
<dbReference type="InterPro" id="IPR011078">
    <property type="entry name" value="PyrdxlP_homeostasis"/>
</dbReference>
<evidence type="ECO:0000259" key="5">
    <source>
        <dbReference type="Pfam" id="PF01168"/>
    </source>
</evidence>
<dbReference type="NCBIfam" id="TIGR00044">
    <property type="entry name" value="YggS family pyridoxal phosphate-dependent enzyme"/>
    <property type="match status" value="1"/>
</dbReference>
<dbReference type="CDD" id="cd00635">
    <property type="entry name" value="PLPDE_III_YBL036c_like"/>
    <property type="match status" value="1"/>
</dbReference>
<dbReference type="Gene3D" id="3.20.20.10">
    <property type="entry name" value="Alanine racemase"/>
    <property type="match status" value="1"/>
</dbReference>
<dbReference type="InterPro" id="IPR029066">
    <property type="entry name" value="PLP-binding_barrel"/>
</dbReference>
<dbReference type="HAMAP" id="MF_02087">
    <property type="entry name" value="PLP_homeostasis"/>
    <property type="match status" value="1"/>
</dbReference>
<protein>
    <recommendedName>
        <fullName evidence="2">Pyridoxal phosphate homeostasis protein</fullName>
        <shortName evidence="2">PLP homeostasis protein</shortName>
    </recommendedName>
</protein>
<dbReference type="OrthoDB" id="9804072at2"/>
<dbReference type="AlphaFoldDB" id="A0A133XZX1"/>
<evidence type="ECO:0000313" key="7">
    <source>
        <dbReference type="Proteomes" id="UP000070422"/>
    </source>
</evidence>
<comment type="caution">
    <text evidence="6">The sequence shown here is derived from an EMBL/GenBank/DDBJ whole genome shotgun (WGS) entry which is preliminary data.</text>
</comment>
<sequence>MTIKSRAKQLIETVHTLTASACPPHETTLICVSKYHSVEEAKEVYQAGVRHFAENYVQGLLEKKEAMADDIVWHLIGPLQSRKVKDIINHIDYFHALDRLKIAKEINKRADQPIACFVEVNVSGEESKHGIKEEEVIDFIKSLADYPKVKVVGLMTMLPQGVDASEQHRLFGQLRKCRDQVAEEHLPWAPCTHLSMGMSGDYQIAIEEGASFVRVGSAFFQ</sequence>
<feature type="domain" description="Alanine racemase N-terminal" evidence="5">
    <location>
        <begin position="20"/>
        <end position="220"/>
    </location>
</feature>
<dbReference type="PANTHER" id="PTHR10146:SF14">
    <property type="entry name" value="PYRIDOXAL PHOSPHATE HOMEOSTASIS PROTEIN"/>
    <property type="match status" value="1"/>
</dbReference>
<evidence type="ECO:0000256" key="1">
    <source>
        <dbReference type="ARBA" id="ARBA00022898"/>
    </source>
</evidence>
<evidence type="ECO:0000256" key="2">
    <source>
        <dbReference type="HAMAP-Rule" id="MF_02087"/>
    </source>
</evidence>
<proteinExistence type="inferred from homology"/>
<comment type="similarity">
    <text evidence="2 4">Belongs to the pyridoxal phosphate-binding protein YggS/PROSC family.</text>
</comment>
<dbReference type="InterPro" id="IPR001608">
    <property type="entry name" value="Ala_racemase_N"/>
</dbReference>
<dbReference type="Proteomes" id="UP000070422">
    <property type="component" value="Unassembled WGS sequence"/>
</dbReference>
<reference evidence="6 7" key="1">
    <citation type="submission" date="2016-01" db="EMBL/GenBank/DDBJ databases">
        <authorList>
            <person name="Oliw E.H."/>
        </authorList>
    </citation>
    <scope>NUCLEOTIDE SEQUENCE [LARGE SCALE GENOMIC DNA]</scope>
    <source>
        <strain evidence="6 7">KA00635</strain>
    </source>
</reference>
<evidence type="ECO:0000256" key="4">
    <source>
        <dbReference type="RuleBase" id="RU004514"/>
    </source>
</evidence>
<comment type="cofactor">
    <cofactor evidence="3">
        <name>pyridoxal 5'-phosphate</name>
        <dbReference type="ChEBI" id="CHEBI:597326"/>
    </cofactor>
</comment>